<dbReference type="PANTHER" id="PTHR31974:SF2">
    <property type="entry name" value="BIOGENESIS OF LYSOSOME-RELATED ORGANELLES COMPLEX 1 SUBUNIT 3"/>
    <property type="match status" value="1"/>
</dbReference>
<name>A0ABM1A043_APLCA</name>
<organism evidence="4 5">
    <name type="scientific">Aplysia californica</name>
    <name type="common">California sea hare</name>
    <dbReference type="NCBI Taxonomy" id="6500"/>
    <lineage>
        <taxon>Eukaryota</taxon>
        <taxon>Metazoa</taxon>
        <taxon>Spiralia</taxon>
        <taxon>Lophotrochozoa</taxon>
        <taxon>Mollusca</taxon>
        <taxon>Gastropoda</taxon>
        <taxon>Heterobranchia</taxon>
        <taxon>Euthyneura</taxon>
        <taxon>Tectipleura</taxon>
        <taxon>Aplysiida</taxon>
        <taxon>Aplysioidea</taxon>
        <taxon>Aplysiidae</taxon>
        <taxon>Aplysia</taxon>
    </lineage>
</organism>
<evidence type="ECO:0000313" key="5">
    <source>
        <dbReference type="RefSeq" id="XP_012938113.1"/>
    </source>
</evidence>
<proteinExistence type="inferred from homology"/>
<evidence type="ECO:0000256" key="1">
    <source>
        <dbReference type="ARBA" id="ARBA00008942"/>
    </source>
</evidence>
<feature type="compositionally biased region" description="Low complexity" evidence="3">
    <location>
        <begin position="23"/>
        <end position="37"/>
    </location>
</feature>
<evidence type="ECO:0000256" key="3">
    <source>
        <dbReference type="SAM" id="MobiDB-lite"/>
    </source>
</evidence>
<dbReference type="PANTHER" id="PTHR31974">
    <property type="entry name" value="BIOGENESIS OF LYSOSOME-RELATED ORGANELLES COMPLEX 1 SUBUNIT 3"/>
    <property type="match status" value="1"/>
</dbReference>
<dbReference type="Proteomes" id="UP000694888">
    <property type="component" value="Unplaced"/>
</dbReference>
<keyword evidence="4" id="KW-1185">Reference proteome</keyword>
<evidence type="ECO:0000256" key="2">
    <source>
        <dbReference type="ARBA" id="ARBA00019581"/>
    </source>
</evidence>
<sequence length="207" mass="22343">MESQYKTVVQGEASESDEEEELSSSSLSEPRAVVVEGEASESEEEELDSSGKSIPPALPPIKSLNEHSSSYESIDSITNVPTLAPRQAWKPKYDTVLNRKLWESNLSLCNNANGIASQAYLSAAKDITNCAQQLSKSHGAIQDVSHNLRLLTNDLFNLDDRTDIIISCKLLPDIQLPQGRRTVPPASQQAAGGPSDTSQQASDTSST</sequence>
<dbReference type="Pfam" id="PF15753">
    <property type="entry name" value="BLOC1S3"/>
    <property type="match status" value="1"/>
</dbReference>
<comment type="similarity">
    <text evidence="1">Belongs to the BLOC1S3 family.</text>
</comment>
<dbReference type="GeneID" id="101855256"/>
<gene>
    <name evidence="5" type="primary">LOC101855256</name>
</gene>
<feature type="compositionally biased region" description="Low complexity" evidence="3">
    <location>
        <begin position="195"/>
        <end position="207"/>
    </location>
</feature>
<evidence type="ECO:0000313" key="4">
    <source>
        <dbReference type="Proteomes" id="UP000694888"/>
    </source>
</evidence>
<protein>
    <recommendedName>
        <fullName evidence="2">Biogenesis of lysosome-related organelles complex 1 subunit 3</fullName>
    </recommendedName>
</protein>
<dbReference type="InterPro" id="IPR017245">
    <property type="entry name" value="BLOC-1_complex_su-3"/>
</dbReference>
<feature type="region of interest" description="Disordered" evidence="3">
    <location>
        <begin position="1"/>
        <end position="65"/>
    </location>
</feature>
<dbReference type="RefSeq" id="XP_012938113.1">
    <property type="nucleotide sequence ID" value="XM_013082659.2"/>
</dbReference>
<accession>A0ABM1A043</accession>
<feature type="region of interest" description="Disordered" evidence="3">
    <location>
        <begin position="177"/>
        <end position="207"/>
    </location>
</feature>
<feature type="compositionally biased region" description="Acidic residues" evidence="3">
    <location>
        <begin position="38"/>
        <end position="48"/>
    </location>
</feature>
<reference evidence="5" key="1">
    <citation type="submission" date="2025-08" db="UniProtKB">
        <authorList>
            <consortium name="RefSeq"/>
        </authorList>
    </citation>
    <scope>IDENTIFICATION</scope>
</reference>